<name>A0A8J5SMY3_ZIZPA</name>
<dbReference type="Proteomes" id="UP000729402">
    <property type="component" value="Unassembled WGS sequence"/>
</dbReference>
<dbReference type="EMBL" id="JAAALK010000285">
    <property type="protein sequence ID" value="KAG8065693.1"/>
    <property type="molecule type" value="Genomic_DNA"/>
</dbReference>
<sequence length="80" mass="8510">MPRAKRRPLPMCVGLSAWEAIATTQGERSAGDKGAKNALAPPRLPSPLRTDSSAAPLLHLQLPRKAGTELALLQSTRQSV</sequence>
<protein>
    <submittedName>
        <fullName evidence="2">Uncharacterized protein</fullName>
    </submittedName>
</protein>
<keyword evidence="3" id="KW-1185">Reference proteome</keyword>
<feature type="region of interest" description="Disordered" evidence="1">
    <location>
        <begin position="24"/>
        <end position="51"/>
    </location>
</feature>
<comment type="caution">
    <text evidence="2">The sequence shown here is derived from an EMBL/GenBank/DDBJ whole genome shotgun (WGS) entry which is preliminary data.</text>
</comment>
<feature type="compositionally biased region" description="Low complexity" evidence="1">
    <location>
        <begin position="38"/>
        <end position="49"/>
    </location>
</feature>
<proteinExistence type="predicted"/>
<gene>
    <name evidence="2" type="ORF">GUJ93_ZPchr0004g40437</name>
</gene>
<reference evidence="2" key="2">
    <citation type="submission" date="2021-02" db="EMBL/GenBank/DDBJ databases">
        <authorList>
            <person name="Kimball J.A."/>
            <person name="Haas M.W."/>
            <person name="Macchietto M."/>
            <person name="Kono T."/>
            <person name="Duquette J."/>
            <person name="Shao M."/>
        </authorList>
    </citation>
    <scope>NUCLEOTIDE SEQUENCE</scope>
    <source>
        <tissue evidence="2">Fresh leaf tissue</tissue>
    </source>
</reference>
<accession>A0A8J5SMY3</accession>
<organism evidence="2 3">
    <name type="scientific">Zizania palustris</name>
    <name type="common">Northern wild rice</name>
    <dbReference type="NCBI Taxonomy" id="103762"/>
    <lineage>
        <taxon>Eukaryota</taxon>
        <taxon>Viridiplantae</taxon>
        <taxon>Streptophyta</taxon>
        <taxon>Embryophyta</taxon>
        <taxon>Tracheophyta</taxon>
        <taxon>Spermatophyta</taxon>
        <taxon>Magnoliopsida</taxon>
        <taxon>Liliopsida</taxon>
        <taxon>Poales</taxon>
        <taxon>Poaceae</taxon>
        <taxon>BOP clade</taxon>
        <taxon>Oryzoideae</taxon>
        <taxon>Oryzeae</taxon>
        <taxon>Zizaniinae</taxon>
        <taxon>Zizania</taxon>
    </lineage>
</organism>
<evidence type="ECO:0000256" key="1">
    <source>
        <dbReference type="SAM" id="MobiDB-lite"/>
    </source>
</evidence>
<evidence type="ECO:0000313" key="3">
    <source>
        <dbReference type="Proteomes" id="UP000729402"/>
    </source>
</evidence>
<dbReference type="AlphaFoldDB" id="A0A8J5SMY3"/>
<reference evidence="2" key="1">
    <citation type="journal article" date="2021" name="bioRxiv">
        <title>Whole Genome Assembly and Annotation of Northern Wild Rice, Zizania palustris L., Supports a Whole Genome Duplication in the Zizania Genus.</title>
        <authorList>
            <person name="Haas M."/>
            <person name="Kono T."/>
            <person name="Macchietto M."/>
            <person name="Millas R."/>
            <person name="McGilp L."/>
            <person name="Shao M."/>
            <person name="Duquette J."/>
            <person name="Hirsch C.N."/>
            <person name="Kimball J."/>
        </authorList>
    </citation>
    <scope>NUCLEOTIDE SEQUENCE</scope>
    <source>
        <tissue evidence="2">Fresh leaf tissue</tissue>
    </source>
</reference>
<evidence type="ECO:0000313" key="2">
    <source>
        <dbReference type="EMBL" id="KAG8065693.1"/>
    </source>
</evidence>